<keyword evidence="1" id="KW-0812">Transmembrane</keyword>
<accession>A0A411YAZ7</accession>
<dbReference type="AlphaFoldDB" id="A0A411YAZ7"/>
<feature type="transmembrane region" description="Helical" evidence="1">
    <location>
        <begin position="48"/>
        <end position="67"/>
    </location>
</feature>
<dbReference type="EMBL" id="CP036402">
    <property type="protein sequence ID" value="QBI18381.1"/>
    <property type="molecule type" value="Genomic_DNA"/>
</dbReference>
<dbReference type="Proteomes" id="UP000291469">
    <property type="component" value="Chromosome"/>
</dbReference>
<evidence type="ECO:0000313" key="3">
    <source>
        <dbReference type="Proteomes" id="UP000291469"/>
    </source>
</evidence>
<name>A0A411YAZ7_9ACTN</name>
<dbReference type="KEGG" id="erz:ER308_01535"/>
<protein>
    <submittedName>
        <fullName evidence="2">Uncharacterized protein</fullName>
    </submittedName>
</protein>
<gene>
    <name evidence="2" type="ORF">ER308_01535</name>
</gene>
<organism evidence="2 3">
    <name type="scientific">Egibacter rhizosphaerae</name>
    <dbReference type="NCBI Taxonomy" id="1670831"/>
    <lineage>
        <taxon>Bacteria</taxon>
        <taxon>Bacillati</taxon>
        <taxon>Actinomycetota</taxon>
        <taxon>Nitriliruptoria</taxon>
        <taxon>Egibacterales</taxon>
        <taxon>Egibacteraceae</taxon>
        <taxon>Egibacter</taxon>
    </lineage>
</organism>
<sequence length="120" mass="13031">MTRVQDPGPHPGWRWFALLGGMSAYALHLIVSYYALPAVCAYATRMPLYVATVIALAVAAGATVAGWRHRRIPPGDPEDPRLERQRFMSRAGVVLSLVATLTIIAAGAATLLFDPCQNWV</sequence>
<reference evidence="2 3" key="1">
    <citation type="submission" date="2019-01" db="EMBL/GenBank/DDBJ databases">
        <title>Egibacter rhizosphaerae EGI 80759T.</title>
        <authorList>
            <person name="Chen D.-D."/>
            <person name="Tian Y."/>
            <person name="Jiao J.-Y."/>
            <person name="Zhang X.-T."/>
            <person name="Zhang Y.-G."/>
            <person name="Zhang Y."/>
            <person name="Xiao M."/>
            <person name="Shu W.-S."/>
            <person name="Li W.-J."/>
        </authorList>
    </citation>
    <scope>NUCLEOTIDE SEQUENCE [LARGE SCALE GENOMIC DNA]</scope>
    <source>
        <strain evidence="2 3">EGI 80759</strain>
    </source>
</reference>
<dbReference type="RefSeq" id="WP_131153379.1">
    <property type="nucleotide sequence ID" value="NZ_CP036402.1"/>
</dbReference>
<proteinExistence type="predicted"/>
<feature type="transmembrane region" description="Helical" evidence="1">
    <location>
        <begin position="87"/>
        <end position="113"/>
    </location>
</feature>
<evidence type="ECO:0000256" key="1">
    <source>
        <dbReference type="SAM" id="Phobius"/>
    </source>
</evidence>
<evidence type="ECO:0000313" key="2">
    <source>
        <dbReference type="EMBL" id="QBI18381.1"/>
    </source>
</evidence>
<keyword evidence="1" id="KW-1133">Transmembrane helix</keyword>
<keyword evidence="1" id="KW-0472">Membrane</keyword>
<keyword evidence="3" id="KW-1185">Reference proteome</keyword>
<feature type="transmembrane region" description="Helical" evidence="1">
    <location>
        <begin position="12"/>
        <end position="36"/>
    </location>
</feature>